<organism evidence="1 2">
    <name type="scientific">Parnassius mnemosyne</name>
    <name type="common">clouded apollo</name>
    <dbReference type="NCBI Taxonomy" id="213953"/>
    <lineage>
        <taxon>Eukaryota</taxon>
        <taxon>Metazoa</taxon>
        <taxon>Ecdysozoa</taxon>
        <taxon>Arthropoda</taxon>
        <taxon>Hexapoda</taxon>
        <taxon>Insecta</taxon>
        <taxon>Pterygota</taxon>
        <taxon>Neoptera</taxon>
        <taxon>Endopterygota</taxon>
        <taxon>Lepidoptera</taxon>
        <taxon>Glossata</taxon>
        <taxon>Ditrysia</taxon>
        <taxon>Papilionoidea</taxon>
        <taxon>Papilionidae</taxon>
        <taxon>Parnassiinae</taxon>
        <taxon>Parnassini</taxon>
        <taxon>Parnassius</taxon>
        <taxon>Driopa</taxon>
    </lineage>
</organism>
<accession>A0AAV1KTS4</accession>
<evidence type="ECO:0000313" key="1">
    <source>
        <dbReference type="EMBL" id="CAK1585181.1"/>
    </source>
</evidence>
<gene>
    <name evidence="1" type="ORF">PARMNEM_LOCUS6309</name>
</gene>
<reference evidence="1 2" key="1">
    <citation type="submission" date="2023-11" db="EMBL/GenBank/DDBJ databases">
        <authorList>
            <person name="Hedman E."/>
            <person name="Englund M."/>
            <person name="Stromberg M."/>
            <person name="Nyberg Akerstrom W."/>
            <person name="Nylinder S."/>
            <person name="Jareborg N."/>
            <person name="Kallberg Y."/>
            <person name="Kronander E."/>
        </authorList>
    </citation>
    <scope>NUCLEOTIDE SEQUENCE [LARGE SCALE GENOMIC DNA]</scope>
</reference>
<proteinExistence type="predicted"/>
<dbReference type="EMBL" id="CAVLGL010000079">
    <property type="protein sequence ID" value="CAK1585181.1"/>
    <property type="molecule type" value="Genomic_DNA"/>
</dbReference>
<protein>
    <submittedName>
        <fullName evidence="1">Uncharacterized protein</fullName>
    </submittedName>
</protein>
<evidence type="ECO:0000313" key="2">
    <source>
        <dbReference type="Proteomes" id="UP001314205"/>
    </source>
</evidence>
<dbReference type="Proteomes" id="UP001314205">
    <property type="component" value="Unassembled WGS sequence"/>
</dbReference>
<keyword evidence="2" id="KW-1185">Reference proteome</keyword>
<dbReference type="AlphaFoldDB" id="A0AAV1KTS4"/>
<sequence>MSRCKQPKQCPLTTATDAELSVSEYLKILSTLYNFVLSGYSVDEIWLDERNVDYISDDYLGTSISIPKFVLDTLITCQIKFPNGAMYEAYPNNKIPYNNIFFMKAVEPFLACAVGFRGVGVESSGTYELLSYVKHVKDNSTSLTRQRFNLKVALPDLTK</sequence>
<name>A0AAV1KTS4_9NEOP</name>
<comment type="caution">
    <text evidence="1">The sequence shown here is derived from an EMBL/GenBank/DDBJ whole genome shotgun (WGS) entry which is preliminary data.</text>
</comment>